<dbReference type="Pfam" id="PF08352">
    <property type="entry name" value="oligo_HPY"/>
    <property type="match status" value="1"/>
</dbReference>
<dbReference type="InterPro" id="IPR017871">
    <property type="entry name" value="ABC_transporter-like_CS"/>
</dbReference>
<dbReference type="PROSITE" id="PS50893">
    <property type="entry name" value="ABC_TRANSPORTER_2"/>
    <property type="match status" value="1"/>
</dbReference>
<dbReference type="Gene3D" id="3.40.50.300">
    <property type="entry name" value="P-loop containing nucleotide triphosphate hydrolases"/>
    <property type="match status" value="1"/>
</dbReference>
<dbReference type="PANTHER" id="PTHR43776:SF7">
    <property type="entry name" value="D,D-DIPEPTIDE TRANSPORT ATP-BINDING PROTEIN DDPF-RELATED"/>
    <property type="match status" value="1"/>
</dbReference>
<dbReference type="SMART" id="SM00382">
    <property type="entry name" value="AAA"/>
    <property type="match status" value="1"/>
</dbReference>
<dbReference type="InterPro" id="IPR050319">
    <property type="entry name" value="ABC_transp_ATP-bind"/>
</dbReference>
<dbReference type="AlphaFoldDB" id="A0A327K9B0"/>
<dbReference type="InterPro" id="IPR003439">
    <property type="entry name" value="ABC_transporter-like_ATP-bd"/>
</dbReference>
<evidence type="ECO:0000256" key="4">
    <source>
        <dbReference type="ARBA" id="ARBA00022741"/>
    </source>
</evidence>
<dbReference type="GO" id="GO:0055085">
    <property type="term" value="P:transmembrane transport"/>
    <property type="evidence" value="ECO:0007669"/>
    <property type="project" value="UniProtKB-ARBA"/>
</dbReference>
<keyword evidence="8" id="KW-1185">Reference proteome</keyword>
<proteinExistence type="inferred from homology"/>
<dbReference type="PANTHER" id="PTHR43776">
    <property type="entry name" value="TRANSPORT ATP-BINDING PROTEIN"/>
    <property type="match status" value="1"/>
</dbReference>
<organism evidence="7 8">
    <name type="scientific">Rhodoplanes elegans</name>
    <dbReference type="NCBI Taxonomy" id="29408"/>
    <lineage>
        <taxon>Bacteria</taxon>
        <taxon>Pseudomonadati</taxon>
        <taxon>Pseudomonadota</taxon>
        <taxon>Alphaproteobacteria</taxon>
        <taxon>Hyphomicrobiales</taxon>
        <taxon>Nitrobacteraceae</taxon>
        <taxon>Rhodoplanes</taxon>
    </lineage>
</organism>
<reference evidence="7 8" key="1">
    <citation type="submission" date="2017-07" db="EMBL/GenBank/DDBJ databases">
        <title>Draft Genome Sequences of Select Purple Nonsulfur Bacteria.</title>
        <authorList>
            <person name="Lasarre B."/>
            <person name="Mckinlay J.B."/>
        </authorList>
    </citation>
    <scope>NUCLEOTIDE SEQUENCE [LARGE SCALE GENOMIC DNA]</scope>
    <source>
        <strain evidence="7 8">DSM 11907</strain>
    </source>
</reference>
<dbReference type="RefSeq" id="WP_111359006.1">
    <property type="nucleotide sequence ID" value="NZ_NHSK01000246.1"/>
</dbReference>
<name>A0A327K9B0_9BRAD</name>
<gene>
    <name evidence="7" type="ORF">CH338_20705</name>
</gene>
<dbReference type="Pfam" id="PF00005">
    <property type="entry name" value="ABC_tran"/>
    <property type="match status" value="1"/>
</dbReference>
<dbReference type="GO" id="GO:0005524">
    <property type="term" value="F:ATP binding"/>
    <property type="evidence" value="ECO:0007669"/>
    <property type="project" value="UniProtKB-KW"/>
</dbReference>
<accession>A0A327K9B0</accession>
<dbReference type="PROSITE" id="PS00211">
    <property type="entry name" value="ABC_TRANSPORTER_1"/>
    <property type="match status" value="1"/>
</dbReference>
<feature type="domain" description="ABC transporter" evidence="6">
    <location>
        <begin position="44"/>
        <end position="289"/>
    </location>
</feature>
<keyword evidence="3" id="KW-0813">Transport</keyword>
<dbReference type="InterPro" id="IPR003593">
    <property type="entry name" value="AAA+_ATPase"/>
</dbReference>
<dbReference type="OrthoDB" id="9815712at2"/>
<evidence type="ECO:0000256" key="1">
    <source>
        <dbReference type="ARBA" id="ARBA00004417"/>
    </source>
</evidence>
<dbReference type="InterPro" id="IPR013563">
    <property type="entry name" value="Oligopep_ABC_C"/>
</dbReference>
<sequence>MTAPLAVTEHAATIHGAPPADMPLLDVAELEKRFPVSGTIGPLGRLRRRMKGGPVHLPHVHAVDDVSFVIRKGETVGLVGESGCGKSTLVRVLTRLLDPSGGIVRLGGRELSLTPARRFAKDPDRGRIQMVFQDAGESINPRFTAFAAIADPLRRLRGLKGAALTAKVERAADQCGLPRALLTRFPHQLSGGQRARVGIARAVAVEPDLLVLDEPTAALDVSVQVVILQLLDTLKTDLGMSYLFVSHDLGVVRLICDRVLVMYLGKIVESGPARDVFANPLHPYTRALVDAAPSLHDRGAGRIRLQGEPRSPIDPDPNVCRFYGRCPKGTDRCTTAMPELRRFGDREVACHFAEEITSR</sequence>
<keyword evidence="5 7" id="KW-0067">ATP-binding</keyword>
<dbReference type="NCBIfam" id="TIGR01727">
    <property type="entry name" value="oligo_HPY"/>
    <property type="match status" value="1"/>
</dbReference>
<evidence type="ECO:0000256" key="5">
    <source>
        <dbReference type="ARBA" id="ARBA00022840"/>
    </source>
</evidence>
<dbReference type="EMBL" id="NPEU01000302">
    <property type="protein sequence ID" value="RAI34546.1"/>
    <property type="molecule type" value="Genomic_DNA"/>
</dbReference>
<protein>
    <submittedName>
        <fullName evidence="7">Peptide ABC transporter ATP-binding protein</fullName>
    </submittedName>
</protein>
<dbReference type="GO" id="GO:0015833">
    <property type="term" value="P:peptide transport"/>
    <property type="evidence" value="ECO:0007669"/>
    <property type="project" value="InterPro"/>
</dbReference>
<comment type="subcellular location">
    <subcellularLocation>
        <location evidence="1">Cell inner membrane</location>
        <topology evidence="1">Peripheral membrane protein</topology>
    </subcellularLocation>
</comment>
<dbReference type="CDD" id="cd03257">
    <property type="entry name" value="ABC_NikE_OppD_transporters"/>
    <property type="match status" value="1"/>
</dbReference>
<dbReference type="Proteomes" id="UP000248863">
    <property type="component" value="Unassembled WGS sequence"/>
</dbReference>
<evidence type="ECO:0000313" key="8">
    <source>
        <dbReference type="Proteomes" id="UP000248863"/>
    </source>
</evidence>
<evidence type="ECO:0000256" key="3">
    <source>
        <dbReference type="ARBA" id="ARBA00022448"/>
    </source>
</evidence>
<comment type="similarity">
    <text evidence="2">Belongs to the ABC transporter superfamily.</text>
</comment>
<keyword evidence="4" id="KW-0547">Nucleotide-binding</keyword>
<evidence type="ECO:0000256" key="2">
    <source>
        <dbReference type="ARBA" id="ARBA00005417"/>
    </source>
</evidence>
<dbReference type="GO" id="GO:0016887">
    <property type="term" value="F:ATP hydrolysis activity"/>
    <property type="evidence" value="ECO:0007669"/>
    <property type="project" value="InterPro"/>
</dbReference>
<dbReference type="SUPFAM" id="SSF52540">
    <property type="entry name" value="P-loop containing nucleoside triphosphate hydrolases"/>
    <property type="match status" value="1"/>
</dbReference>
<comment type="caution">
    <text evidence="7">The sequence shown here is derived from an EMBL/GenBank/DDBJ whole genome shotgun (WGS) entry which is preliminary data.</text>
</comment>
<dbReference type="GO" id="GO:0005886">
    <property type="term" value="C:plasma membrane"/>
    <property type="evidence" value="ECO:0007669"/>
    <property type="project" value="UniProtKB-SubCell"/>
</dbReference>
<evidence type="ECO:0000259" key="6">
    <source>
        <dbReference type="PROSITE" id="PS50893"/>
    </source>
</evidence>
<evidence type="ECO:0000313" key="7">
    <source>
        <dbReference type="EMBL" id="RAI34546.1"/>
    </source>
</evidence>
<dbReference type="InterPro" id="IPR027417">
    <property type="entry name" value="P-loop_NTPase"/>
</dbReference>